<evidence type="ECO:0000313" key="2">
    <source>
        <dbReference type="Proteomes" id="UP000295814"/>
    </source>
</evidence>
<comment type="caution">
    <text evidence="1">The sequence shown here is derived from an EMBL/GenBank/DDBJ whole genome shotgun (WGS) entry which is preliminary data.</text>
</comment>
<organism evidence="1 2">
    <name type="scientific">Seonamhaeicola sediminis</name>
    <dbReference type="NCBI Taxonomy" id="2528206"/>
    <lineage>
        <taxon>Bacteria</taxon>
        <taxon>Pseudomonadati</taxon>
        <taxon>Bacteroidota</taxon>
        <taxon>Flavobacteriia</taxon>
        <taxon>Flavobacteriales</taxon>
        <taxon>Flavobacteriaceae</taxon>
    </lineage>
</organism>
<protein>
    <submittedName>
        <fullName evidence="1">Uncharacterized protein</fullName>
    </submittedName>
</protein>
<sequence length="149" mass="17814">MKTLQTNTKYIAWLSPEVMHNDSKKWLSELEFAKDEQLFFNDLVKTYTLQLIDSKYFSKSKTIINNLSKLQKITDKLIETIKEHARDLQIMIDGIDQLEEERTYKKEHEKYASKVATFFKNYRIQKSQLFTHVKGIVKENKQKYLLNKT</sequence>
<name>A0A562YF38_9FLAO</name>
<accession>A0A562YF38</accession>
<evidence type="ECO:0000313" key="1">
    <source>
        <dbReference type="EMBL" id="TWO32892.1"/>
    </source>
</evidence>
<dbReference type="AlphaFoldDB" id="A0A562YF38"/>
<reference evidence="1 2" key="2">
    <citation type="submission" date="2019-07" db="EMBL/GenBank/DDBJ databases">
        <title>Seonamhaeicola sp. W255 draft genome.</title>
        <authorList>
            <person name="Zhang X.-Y."/>
            <person name="Zhang R."/>
            <person name="Zhong Y.-L."/>
            <person name="Du Z.-J."/>
        </authorList>
    </citation>
    <scope>NUCLEOTIDE SEQUENCE [LARGE SCALE GENOMIC DNA]</scope>
    <source>
        <strain evidence="1 2">W255</strain>
    </source>
</reference>
<gene>
    <name evidence="1" type="ORF">E1J38_008510</name>
</gene>
<dbReference type="RefSeq" id="WP_133356763.1">
    <property type="nucleotide sequence ID" value="NZ_SMZJ02000004.1"/>
</dbReference>
<dbReference type="EMBL" id="SMZJ02000004">
    <property type="protein sequence ID" value="TWO32892.1"/>
    <property type="molecule type" value="Genomic_DNA"/>
</dbReference>
<dbReference type="Proteomes" id="UP000295814">
    <property type="component" value="Unassembled WGS sequence"/>
</dbReference>
<keyword evidence="2" id="KW-1185">Reference proteome</keyword>
<proteinExistence type="predicted"/>
<reference evidence="1 2" key="1">
    <citation type="submission" date="2019-03" db="EMBL/GenBank/DDBJ databases">
        <authorList>
            <person name="Zhong Y.L."/>
        </authorList>
    </citation>
    <scope>NUCLEOTIDE SEQUENCE [LARGE SCALE GENOMIC DNA]</scope>
    <source>
        <strain evidence="1 2">W255</strain>
    </source>
</reference>
<dbReference type="OrthoDB" id="1139121at2"/>